<evidence type="ECO:0000313" key="2">
    <source>
        <dbReference type="Proteomes" id="UP000823775"/>
    </source>
</evidence>
<name>A0ABS8Y2U0_DATST</name>
<feature type="non-terminal residue" evidence="1">
    <location>
        <position position="57"/>
    </location>
</feature>
<protein>
    <submittedName>
        <fullName evidence="1">Uncharacterized protein</fullName>
    </submittedName>
</protein>
<comment type="caution">
    <text evidence="1">The sequence shown here is derived from an EMBL/GenBank/DDBJ whole genome shotgun (WGS) entry which is preliminary data.</text>
</comment>
<gene>
    <name evidence="1" type="ORF">HAX54_012924</name>
</gene>
<keyword evidence="2" id="KW-1185">Reference proteome</keyword>
<organism evidence="1 2">
    <name type="scientific">Datura stramonium</name>
    <name type="common">Jimsonweed</name>
    <name type="synonym">Common thornapple</name>
    <dbReference type="NCBI Taxonomy" id="4076"/>
    <lineage>
        <taxon>Eukaryota</taxon>
        <taxon>Viridiplantae</taxon>
        <taxon>Streptophyta</taxon>
        <taxon>Embryophyta</taxon>
        <taxon>Tracheophyta</taxon>
        <taxon>Spermatophyta</taxon>
        <taxon>Magnoliopsida</taxon>
        <taxon>eudicotyledons</taxon>
        <taxon>Gunneridae</taxon>
        <taxon>Pentapetalae</taxon>
        <taxon>asterids</taxon>
        <taxon>lamiids</taxon>
        <taxon>Solanales</taxon>
        <taxon>Solanaceae</taxon>
        <taxon>Solanoideae</taxon>
        <taxon>Datureae</taxon>
        <taxon>Datura</taxon>
    </lineage>
</organism>
<dbReference type="EMBL" id="JACEIK010017622">
    <property type="protein sequence ID" value="MCE5165887.1"/>
    <property type="molecule type" value="Genomic_DNA"/>
</dbReference>
<dbReference type="Proteomes" id="UP000823775">
    <property type="component" value="Unassembled WGS sequence"/>
</dbReference>
<sequence>TNENQGWTQVKEKLGIKPITTRGKKELSLNSTNVFNILADEGISKDDKQIPSSNGKG</sequence>
<proteinExistence type="predicted"/>
<feature type="non-terminal residue" evidence="1">
    <location>
        <position position="1"/>
    </location>
</feature>
<evidence type="ECO:0000313" key="1">
    <source>
        <dbReference type="EMBL" id="MCE5165887.1"/>
    </source>
</evidence>
<reference evidence="1 2" key="1">
    <citation type="journal article" date="2021" name="BMC Genomics">
        <title>Datura genome reveals duplications of psychoactive alkaloid biosynthetic genes and high mutation rate following tissue culture.</title>
        <authorList>
            <person name="Rajewski A."/>
            <person name="Carter-House D."/>
            <person name="Stajich J."/>
            <person name="Litt A."/>
        </authorList>
    </citation>
    <scope>NUCLEOTIDE SEQUENCE [LARGE SCALE GENOMIC DNA]</scope>
    <source>
        <strain evidence="1">AR-01</strain>
    </source>
</reference>
<accession>A0ABS8Y2U0</accession>